<dbReference type="InterPro" id="IPR016187">
    <property type="entry name" value="CTDL_fold"/>
</dbReference>
<feature type="domain" description="Sulfatase-modifying factor enzyme-like" evidence="1">
    <location>
        <begin position="19"/>
        <end position="337"/>
    </location>
</feature>
<dbReference type="InterPro" id="IPR051043">
    <property type="entry name" value="Sulfatase_Mod_Factor_Kinase"/>
</dbReference>
<dbReference type="RefSeq" id="WP_279651026.1">
    <property type="nucleotide sequence ID" value="NZ_CP122539.1"/>
</dbReference>
<dbReference type="PANTHER" id="PTHR23150">
    <property type="entry name" value="SULFATASE MODIFYING FACTOR 1, 2"/>
    <property type="match status" value="1"/>
</dbReference>
<dbReference type="PANTHER" id="PTHR23150:SF19">
    <property type="entry name" value="FORMYLGLYCINE-GENERATING ENZYME"/>
    <property type="match status" value="1"/>
</dbReference>
<dbReference type="InterPro" id="IPR042095">
    <property type="entry name" value="SUMF_sf"/>
</dbReference>
<dbReference type="InterPro" id="IPR005532">
    <property type="entry name" value="SUMF_dom"/>
</dbReference>
<dbReference type="EMBL" id="CP122539">
    <property type="protein sequence ID" value="WGH75136.1"/>
    <property type="molecule type" value="Genomic_DNA"/>
</dbReference>
<keyword evidence="3" id="KW-1185">Reference proteome</keyword>
<gene>
    <name evidence="2" type="ORF">P8625_13825</name>
</gene>
<evidence type="ECO:0000259" key="1">
    <source>
        <dbReference type="Pfam" id="PF03781"/>
    </source>
</evidence>
<protein>
    <submittedName>
        <fullName evidence="2">Formylglycine-generating enzyme family protein</fullName>
    </submittedName>
</protein>
<dbReference type="Gene3D" id="3.90.1580.10">
    <property type="entry name" value="paralog of FGE (formylglycine-generating enzyme)"/>
    <property type="match status" value="1"/>
</dbReference>
<reference evidence="2 3" key="1">
    <citation type="submission" date="2023-04" db="EMBL/GenBank/DDBJ databases">
        <title>Tenacibaculum tangerinum sp. nov., isolated from sea tidal flat of South Korea.</title>
        <authorList>
            <person name="Lee S.H."/>
            <person name="Kim J.-J."/>
        </authorList>
    </citation>
    <scope>NUCLEOTIDE SEQUENCE [LARGE SCALE GENOMIC DNA]</scope>
    <source>
        <strain evidence="2 3">GRR-S3-23</strain>
    </source>
</reference>
<organism evidence="2 3">
    <name type="scientific">Tenacibaculum tangerinum</name>
    <dbReference type="NCBI Taxonomy" id="3038772"/>
    <lineage>
        <taxon>Bacteria</taxon>
        <taxon>Pseudomonadati</taxon>
        <taxon>Bacteroidota</taxon>
        <taxon>Flavobacteriia</taxon>
        <taxon>Flavobacteriales</taxon>
        <taxon>Flavobacteriaceae</taxon>
        <taxon>Tenacibaculum</taxon>
    </lineage>
</organism>
<evidence type="ECO:0000313" key="2">
    <source>
        <dbReference type="EMBL" id="WGH75136.1"/>
    </source>
</evidence>
<proteinExistence type="predicted"/>
<dbReference type="Pfam" id="PF03781">
    <property type="entry name" value="FGE-sulfatase"/>
    <property type="match status" value="1"/>
</dbReference>
<sequence>MLTNLEAVQPNDKLLNDTSGMVLIKGGVFDMGGDTPENAKEMPATALAQPDEFPKHKVGVSDFYMDEHEVTVRQYLEFVKATGYKTVAEYDIDWNELKKQLPEGTPKPDNSLLEAGSLVFSYAPKGTPKDNLGNWWTFTKGVNWKNPDGSKPKLDAILNLPVTQVSWYDAMAYAKWANKRLPTEAEYEYAMRAGKNNTMYPWGNEMVASTMNKGNFLQGDFPYYNTVEDGFENVAPVKSFAPNAYGLYDISGNVWEWTLDWYGADYYDRLKKEHEVAMNPKGPEQTSEVYNAKATNKVVRGGSFLCNDDWCSGYRNARRMRLSPDSGMQHVGFRCVRTVTKNTQDAP</sequence>
<name>A0ABY8L205_9FLAO</name>
<dbReference type="Proteomes" id="UP001232001">
    <property type="component" value="Chromosome"/>
</dbReference>
<dbReference type="SUPFAM" id="SSF56436">
    <property type="entry name" value="C-type lectin-like"/>
    <property type="match status" value="1"/>
</dbReference>
<accession>A0ABY8L205</accession>
<evidence type="ECO:0000313" key="3">
    <source>
        <dbReference type="Proteomes" id="UP001232001"/>
    </source>
</evidence>